<dbReference type="Gene3D" id="2.60.40.1460">
    <property type="entry name" value="Integrin domains. Chain A, domain 2"/>
    <property type="match status" value="1"/>
</dbReference>
<feature type="domain" description="VWFA" evidence="25">
    <location>
        <begin position="344"/>
        <end position="531"/>
    </location>
</feature>
<dbReference type="InterPro" id="IPR048286">
    <property type="entry name" value="Integrin_alpha_Ig-like_3"/>
</dbReference>
<organism evidence="26 27">
    <name type="scientific">Aythya fuligula</name>
    <name type="common">Tufted duck</name>
    <name type="synonym">Anas fuligula</name>
    <dbReference type="NCBI Taxonomy" id="219594"/>
    <lineage>
        <taxon>Eukaryota</taxon>
        <taxon>Metazoa</taxon>
        <taxon>Chordata</taxon>
        <taxon>Craniata</taxon>
        <taxon>Vertebrata</taxon>
        <taxon>Euteleostomi</taxon>
        <taxon>Archelosauria</taxon>
        <taxon>Archosauria</taxon>
        <taxon>Dinosauria</taxon>
        <taxon>Saurischia</taxon>
        <taxon>Theropoda</taxon>
        <taxon>Coelurosauria</taxon>
        <taxon>Aves</taxon>
        <taxon>Neognathae</taxon>
        <taxon>Galloanserae</taxon>
        <taxon>Anseriformes</taxon>
        <taxon>Anatidae</taxon>
        <taxon>Aythyinae</taxon>
        <taxon>Aythya</taxon>
    </lineage>
</organism>
<evidence type="ECO:0000256" key="3">
    <source>
        <dbReference type="ARBA" id="ARBA00022692"/>
    </source>
</evidence>
<comment type="subunit">
    <text evidence="16">Heterodimer of an alpha and a beta subunit. Alpha-2 associates with beta-1. Interacts with HPS5 and RAB21.</text>
</comment>
<keyword evidence="13" id="KW-1015">Disulfide bond</keyword>
<dbReference type="InterPro" id="IPR000413">
    <property type="entry name" value="Integrin_alpha"/>
</dbReference>
<evidence type="ECO:0000256" key="16">
    <source>
        <dbReference type="ARBA" id="ARBA00063497"/>
    </source>
</evidence>
<comment type="subcellular location">
    <subcellularLocation>
        <location evidence="1 23">Membrane</location>
        <topology evidence="1 23">Single-pass type I membrane protein</topology>
    </subcellularLocation>
</comment>
<dbReference type="GO" id="GO:0033627">
    <property type="term" value="P:cell adhesion mediated by integrin"/>
    <property type="evidence" value="ECO:0007669"/>
    <property type="project" value="TreeGrafter"/>
</dbReference>
<evidence type="ECO:0000256" key="19">
    <source>
        <dbReference type="ARBA" id="ARBA00078914"/>
    </source>
</evidence>
<evidence type="ECO:0000256" key="12">
    <source>
        <dbReference type="ARBA" id="ARBA00023136"/>
    </source>
</evidence>
<keyword evidence="9 23" id="KW-0130">Cell adhesion</keyword>
<dbReference type="InterPro" id="IPR036465">
    <property type="entry name" value="vWFA_dom_sf"/>
</dbReference>
<dbReference type="KEGG" id="aful:116500518"/>
<evidence type="ECO:0000256" key="13">
    <source>
        <dbReference type="ARBA" id="ARBA00023157"/>
    </source>
</evidence>
<gene>
    <name evidence="27" type="primary">ITGA2</name>
</gene>
<dbReference type="GO" id="GO:0007229">
    <property type="term" value="P:integrin-mediated signaling pathway"/>
    <property type="evidence" value="ECO:0007669"/>
    <property type="project" value="UniProtKB-KW"/>
</dbReference>
<evidence type="ECO:0000256" key="17">
    <source>
        <dbReference type="ARBA" id="ARBA00068415"/>
    </source>
</evidence>
<evidence type="ECO:0000256" key="18">
    <source>
        <dbReference type="ARBA" id="ARBA00077193"/>
    </source>
</evidence>
<dbReference type="InterPro" id="IPR018184">
    <property type="entry name" value="Integrin_alpha_C_CS"/>
</dbReference>
<comment type="caution">
    <text evidence="23">Lacks conserved residue(s) required for the propagation of feature annotation.</text>
</comment>
<keyword evidence="15" id="KW-0325">Glycoprotein</keyword>
<dbReference type="SMART" id="SM00327">
    <property type="entry name" value="VWA"/>
    <property type="match status" value="1"/>
</dbReference>
<dbReference type="Gene3D" id="3.40.50.410">
    <property type="entry name" value="von Willebrand factor, type A domain"/>
    <property type="match status" value="1"/>
</dbReference>
<evidence type="ECO:0000256" key="11">
    <source>
        <dbReference type="ARBA" id="ARBA00023037"/>
    </source>
</evidence>
<evidence type="ECO:0000256" key="8">
    <source>
        <dbReference type="ARBA" id="ARBA00022842"/>
    </source>
</evidence>
<keyword evidence="5" id="KW-0732">Signal</keyword>
<keyword evidence="6" id="KW-0677">Repeat</keyword>
<keyword evidence="10 23" id="KW-1133">Transmembrane helix</keyword>
<evidence type="ECO:0000256" key="1">
    <source>
        <dbReference type="ARBA" id="ARBA00004479"/>
    </source>
</evidence>
<keyword evidence="7" id="KW-0106">Calcium</keyword>
<dbReference type="PROSITE" id="PS00242">
    <property type="entry name" value="INTEGRIN_ALPHA"/>
    <property type="match status" value="1"/>
</dbReference>
<evidence type="ECO:0000256" key="15">
    <source>
        <dbReference type="ARBA" id="ARBA00023180"/>
    </source>
</evidence>
<dbReference type="GO" id="GO:0098609">
    <property type="term" value="P:cell-cell adhesion"/>
    <property type="evidence" value="ECO:0007669"/>
    <property type="project" value="TreeGrafter"/>
</dbReference>
<feature type="region of interest" description="Disordered" evidence="24">
    <location>
        <begin position="69"/>
        <end position="133"/>
    </location>
</feature>
<dbReference type="Pfam" id="PF00357">
    <property type="entry name" value="Integrin_alpha"/>
    <property type="match status" value="1"/>
</dbReference>
<dbReference type="Gene3D" id="2.60.40.1510">
    <property type="entry name" value="ntegrin, alpha v. Chain A, domain 3"/>
    <property type="match status" value="1"/>
</dbReference>
<dbReference type="Gene3D" id="1.20.5.930">
    <property type="entry name" value="Bicelle-embedded integrin alpha(iib) transmembrane segment"/>
    <property type="match status" value="1"/>
</dbReference>
<dbReference type="FunFam" id="3.40.50.410:FF:000012">
    <property type="entry name" value="Integrin, alpha 10"/>
    <property type="match status" value="1"/>
</dbReference>
<reference evidence="27" key="1">
    <citation type="submission" date="2025-08" db="UniProtKB">
        <authorList>
            <consortium name="RefSeq"/>
        </authorList>
    </citation>
    <scope>IDENTIFICATION</scope>
    <source>
        <tissue evidence="27">Lung</tissue>
    </source>
</reference>
<evidence type="ECO:0000256" key="22">
    <source>
        <dbReference type="PROSITE-ProRule" id="PRU00803"/>
    </source>
</evidence>
<feature type="repeat" description="FG-GAP" evidence="22">
    <location>
        <begin position="709"/>
        <end position="767"/>
    </location>
</feature>
<keyword evidence="4" id="KW-0479">Metal-binding</keyword>
<dbReference type="SUPFAM" id="SSF69179">
    <property type="entry name" value="Integrin domains"/>
    <property type="match status" value="3"/>
</dbReference>
<feature type="repeat" description="FG-GAP" evidence="22">
    <location>
        <begin position="204"/>
        <end position="262"/>
    </location>
</feature>
<feature type="compositionally biased region" description="Gly residues" evidence="24">
    <location>
        <begin position="119"/>
        <end position="133"/>
    </location>
</feature>
<dbReference type="Pfam" id="PF20806">
    <property type="entry name" value="Integrin_A_Ig_3"/>
    <property type="match status" value="1"/>
</dbReference>
<evidence type="ECO:0000259" key="25">
    <source>
        <dbReference type="PROSITE" id="PS50234"/>
    </source>
</evidence>
<dbReference type="Gene3D" id="2.60.40.1530">
    <property type="entry name" value="ntegrin, alpha v. Chain A, domain 4"/>
    <property type="match status" value="1"/>
</dbReference>
<evidence type="ECO:0000256" key="5">
    <source>
        <dbReference type="ARBA" id="ARBA00022729"/>
    </source>
</evidence>
<evidence type="ECO:0000256" key="10">
    <source>
        <dbReference type="ARBA" id="ARBA00022989"/>
    </source>
</evidence>
<evidence type="ECO:0000256" key="4">
    <source>
        <dbReference type="ARBA" id="ARBA00022723"/>
    </source>
</evidence>
<dbReference type="SMART" id="SM00191">
    <property type="entry name" value="Int_alpha"/>
    <property type="match status" value="5"/>
</dbReference>
<dbReference type="InterPro" id="IPR002035">
    <property type="entry name" value="VWF_A"/>
</dbReference>
<dbReference type="PANTHER" id="PTHR23220:SF23">
    <property type="entry name" value="INTEGRIN ALPHA-2"/>
    <property type="match status" value="1"/>
</dbReference>
<keyword evidence="8" id="KW-0460">Magnesium</keyword>
<dbReference type="SUPFAM" id="SSF53300">
    <property type="entry name" value="vWA-like"/>
    <property type="match status" value="1"/>
</dbReference>
<dbReference type="PROSITE" id="PS50234">
    <property type="entry name" value="VWFA"/>
    <property type="match status" value="1"/>
</dbReference>
<dbReference type="GO" id="GO:0009897">
    <property type="term" value="C:external side of plasma membrane"/>
    <property type="evidence" value="ECO:0007669"/>
    <property type="project" value="TreeGrafter"/>
</dbReference>
<evidence type="ECO:0000256" key="9">
    <source>
        <dbReference type="ARBA" id="ARBA00022889"/>
    </source>
</evidence>
<dbReference type="InterPro" id="IPR048285">
    <property type="entry name" value="Integrin_alpha_Ig-like_2"/>
</dbReference>
<dbReference type="FunFam" id="2.130.10.130:FF:000008">
    <property type="entry name" value="Integrin subunit alpha 2"/>
    <property type="match status" value="1"/>
</dbReference>
<feature type="transmembrane region" description="Helical" evidence="23">
    <location>
        <begin position="173"/>
        <end position="193"/>
    </location>
</feature>
<feature type="repeat" description="FG-GAP" evidence="22">
    <location>
        <begin position="771"/>
        <end position="833"/>
    </location>
</feature>
<dbReference type="Pfam" id="PF00092">
    <property type="entry name" value="VWA"/>
    <property type="match status" value="1"/>
</dbReference>
<dbReference type="Gene3D" id="2.130.10.130">
    <property type="entry name" value="Integrin alpha, N-terminal"/>
    <property type="match status" value="1"/>
</dbReference>
<evidence type="ECO:0000256" key="6">
    <source>
        <dbReference type="ARBA" id="ARBA00022737"/>
    </source>
</evidence>
<evidence type="ECO:0000256" key="14">
    <source>
        <dbReference type="ARBA" id="ARBA00023170"/>
    </source>
</evidence>
<evidence type="ECO:0000256" key="24">
    <source>
        <dbReference type="SAM" id="MobiDB-lite"/>
    </source>
</evidence>
<evidence type="ECO:0000313" key="26">
    <source>
        <dbReference type="Proteomes" id="UP000504639"/>
    </source>
</evidence>
<dbReference type="GO" id="GO:0008305">
    <property type="term" value="C:integrin complex"/>
    <property type="evidence" value="ECO:0007669"/>
    <property type="project" value="InterPro"/>
</dbReference>
<dbReference type="PROSITE" id="PS51470">
    <property type="entry name" value="FG_GAP"/>
    <property type="match status" value="5"/>
</dbReference>
<feature type="transmembrane region" description="Helical" evidence="23">
    <location>
        <begin position="1299"/>
        <end position="1325"/>
    </location>
</feature>
<feature type="repeat" description="FG-GAP" evidence="22">
    <location>
        <begin position="536"/>
        <end position="589"/>
    </location>
</feature>
<dbReference type="GO" id="GO:0046872">
    <property type="term" value="F:metal ion binding"/>
    <property type="evidence" value="ECO:0007669"/>
    <property type="project" value="UniProtKB-KW"/>
</dbReference>
<dbReference type="InterPro" id="IPR028994">
    <property type="entry name" value="Integrin_alpha_N"/>
</dbReference>
<feature type="repeat" description="FG-GAP" evidence="22">
    <location>
        <begin position="645"/>
        <end position="708"/>
    </location>
</feature>
<dbReference type="CTD" id="3673"/>
<dbReference type="InterPro" id="IPR013519">
    <property type="entry name" value="Int_alpha_beta-p"/>
</dbReference>
<comment type="similarity">
    <text evidence="2 23">Belongs to the integrin alpha chain family.</text>
</comment>
<dbReference type="SUPFAM" id="SSF69318">
    <property type="entry name" value="Integrin alpha N-terminal domain"/>
    <property type="match status" value="1"/>
</dbReference>
<evidence type="ECO:0000256" key="7">
    <source>
        <dbReference type="ARBA" id="ARBA00022837"/>
    </source>
</evidence>
<keyword evidence="11 23" id="KW-0401">Integrin</keyword>
<sequence>MEEIWPGSVPNFSTEVANVRARRRCRLKAIEYKVQNSVKTTASAANNFTTACSTFSWLPKWERGPVPRLRRIGSGYPGLPPTRRSQEERAHTGYNRPLGSGTGGGPQRRVSAGRRGRAGRGGGGGGREGRGGVFRGGEEQVVLSAALGSGQLGSGTGPAKARSTAQHRTMGSAALPPLLLALVILIFLLTGILCNCCEAYNVRLLEAKIFSGPSAEQFGYAVQQFVNDQGKWLLVGSPWSGYPANRTGDIYACPVGTPKTTCNKLNLEALINIPNVTEIKEDMNLGLTLIQNSKTGGFLTCGPLWAQQCGRQYYATGVCSEISPSFQILRSFSPAVQKCSSVIDIVVVCDESNSIYPWDAVRAFLKKFVQGLDIGLNKTQVGLIQYANDPRVVFNLNTYQTKDEVVKAMERTSQKGGDLTNTFKAIDNARQYAFSPESGGRPTATKVMVVVTDGESHDGSNLKTVIGKCNEDNITRFGIAVLGYLIRHELDTKNLIKEIKGIASHPTEKYFFNVSSEAALLEEAGTLGERIFSIEGTDQGDTFQMEMSQVGFSAYYSGKKDVLLLGAVGAYDWSGTVVQESSDRVTMFPSNVFEKILQDRNHSSYLGYSVAVLSTQSSVYFVAGAPRSNYTGRVVVYDVDRHGNIAIVQSQRGEQIGSYFGSVVCSVDVNKDFVTDVLLVGAPMFMNDLKKEEGRVYMFSITKGILDQQELLEGPQGSENARFGSAITALADIDLDGFNDVVIGAPLENQNSGAIYIYNGFQKSIRTKYSQKILGSDPAFGKQLQFFGRSVDGHRDLNDDDITDVSVGADGKAVLLWSQSIANVSIIASFKPEKISLLNKNTEITVKICFQATFRPANRNNQVAIKYNATLDADLQSSRVTSRGLFKENNERYMQRDLLVRHDENCVHDIFNVQEPSDAVNSLSLRVDIGLTNPGSSPVLDIYSPTSVAYSIPFIKDCGEDELCICDLVLKVQQKGDHSKQQFIVSSKNKRLTFNVNLRNKRENAYNTRIQATFSDNLFFASSSLPSDGTEVSCQTGTTQTTVICQISYPVFRTGQQVSFDISFDFNLKNLQNMAVLSFRALSESNEEQEQDNQISLSIPLRYDAEIHFTRLANINFYEVFSGHNIPSTVNNFEDIGPAFNFSVKVATGGIPVKMATVKIVLPELTSKDNPLMYLTAVDTDQARGVTCQAQINPLQIGKRPYSASFKKENFRALKEMNCKNAKCSTITCKLEDLVLKGEYFVNISTRIWNGTFAASTFQTLQLSAEAEINTHNTDLFIIGENTLTIPVTIMKPDEKAEIPIGVVIGSILAGLLLLLILVAVLWKVGFFKRQYEKMTQDIEDIDEITELTKDKD</sequence>
<evidence type="ECO:0000256" key="23">
    <source>
        <dbReference type="RuleBase" id="RU003762"/>
    </source>
</evidence>
<proteinExistence type="inferred from homology"/>
<accession>A0A6J3EHR8</accession>
<dbReference type="GeneID" id="116500518"/>
<dbReference type="Pfam" id="PF20805">
    <property type="entry name" value="Integrin_A_Ig_2"/>
    <property type="match status" value="1"/>
</dbReference>
<dbReference type="Pfam" id="PF01839">
    <property type="entry name" value="FG-GAP"/>
    <property type="match status" value="2"/>
</dbReference>
<dbReference type="PANTHER" id="PTHR23220">
    <property type="entry name" value="INTEGRIN ALPHA"/>
    <property type="match status" value="1"/>
</dbReference>
<dbReference type="PRINTS" id="PR01185">
    <property type="entry name" value="INTEGRINA"/>
</dbReference>
<evidence type="ECO:0000256" key="2">
    <source>
        <dbReference type="ARBA" id="ARBA00008054"/>
    </source>
</evidence>
<keyword evidence="12 23" id="KW-0472">Membrane</keyword>
<keyword evidence="3 23" id="KW-0812">Transmembrane</keyword>
<evidence type="ECO:0000256" key="20">
    <source>
        <dbReference type="ARBA" id="ARBA00080513"/>
    </source>
</evidence>
<evidence type="ECO:0000313" key="27">
    <source>
        <dbReference type="RefSeq" id="XP_032061477.1"/>
    </source>
</evidence>
<evidence type="ECO:0000256" key="21">
    <source>
        <dbReference type="ARBA" id="ARBA00081841"/>
    </source>
</evidence>
<dbReference type="PRINTS" id="PR00453">
    <property type="entry name" value="VWFADOMAIN"/>
</dbReference>
<dbReference type="InParanoid" id="A0A6J3EHR8"/>
<dbReference type="GO" id="GO:0005178">
    <property type="term" value="F:integrin binding"/>
    <property type="evidence" value="ECO:0007669"/>
    <property type="project" value="TreeGrafter"/>
</dbReference>
<protein>
    <recommendedName>
        <fullName evidence="17">Integrin alpha-2</fullName>
    </recommendedName>
    <alternativeName>
        <fullName evidence="20">CD49 antigen-like family member B</fullName>
    </alternativeName>
    <alternativeName>
        <fullName evidence="18">Collagen receptor</fullName>
    </alternativeName>
    <alternativeName>
        <fullName evidence="21">Platelet membrane glycoprotein Ia</fullName>
    </alternativeName>
    <alternativeName>
        <fullName evidence="19">VLA-2 subunit alpha</fullName>
    </alternativeName>
</protein>
<dbReference type="InterPro" id="IPR013517">
    <property type="entry name" value="FG-GAP"/>
</dbReference>
<dbReference type="RefSeq" id="XP_032061477.1">
    <property type="nucleotide sequence ID" value="XM_032205586.1"/>
</dbReference>
<keyword evidence="26" id="KW-1185">Reference proteome</keyword>
<dbReference type="InterPro" id="IPR032695">
    <property type="entry name" value="Integrin_dom_sf"/>
</dbReference>
<name>A0A6J3EHR8_AYTFU</name>
<keyword evidence="14 23" id="KW-0675">Receptor</keyword>
<dbReference type="Proteomes" id="UP000504639">
    <property type="component" value="Chromosome Z"/>
</dbReference>
<dbReference type="GO" id="GO:0007160">
    <property type="term" value="P:cell-matrix adhesion"/>
    <property type="evidence" value="ECO:0007669"/>
    <property type="project" value="TreeGrafter"/>
</dbReference>